<reference evidence="1 2" key="1">
    <citation type="journal article" date="2018" name="Front. Plant Sci.">
        <title>Red Clover (Trifolium pratense) and Zigzag Clover (T. medium) - A Picture of Genomic Similarities and Differences.</title>
        <authorList>
            <person name="Dluhosova J."/>
            <person name="Istvanek J."/>
            <person name="Nedelnik J."/>
            <person name="Repkova J."/>
        </authorList>
    </citation>
    <scope>NUCLEOTIDE SEQUENCE [LARGE SCALE GENOMIC DNA]</scope>
    <source>
        <strain evidence="2">cv. 10/8</strain>
        <tissue evidence="1">Leaf</tissue>
    </source>
</reference>
<evidence type="ECO:0000313" key="2">
    <source>
        <dbReference type="Proteomes" id="UP000265520"/>
    </source>
</evidence>
<dbReference type="EMBL" id="LXQA010474489">
    <property type="protein sequence ID" value="MCI54114.1"/>
    <property type="molecule type" value="Genomic_DNA"/>
</dbReference>
<comment type="caution">
    <text evidence="1">The sequence shown here is derived from an EMBL/GenBank/DDBJ whole genome shotgun (WGS) entry which is preliminary data.</text>
</comment>
<protein>
    <submittedName>
        <fullName evidence="1">Uncharacterized protein</fullName>
    </submittedName>
</protein>
<proteinExistence type="predicted"/>
<sequence length="34" mass="3557">DAMELVGNHGSINYVCVNSIVSSLEFDFTLPGAG</sequence>
<organism evidence="1 2">
    <name type="scientific">Trifolium medium</name>
    <dbReference type="NCBI Taxonomy" id="97028"/>
    <lineage>
        <taxon>Eukaryota</taxon>
        <taxon>Viridiplantae</taxon>
        <taxon>Streptophyta</taxon>
        <taxon>Embryophyta</taxon>
        <taxon>Tracheophyta</taxon>
        <taxon>Spermatophyta</taxon>
        <taxon>Magnoliopsida</taxon>
        <taxon>eudicotyledons</taxon>
        <taxon>Gunneridae</taxon>
        <taxon>Pentapetalae</taxon>
        <taxon>rosids</taxon>
        <taxon>fabids</taxon>
        <taxon>Fabales</taxon>
        <taxon>Fabaceae</taxon>
        <taxon>Papilionoideae</taxon>
        <taxon>50 kb inversion clade</taxon>
        <taxon>NPAAA clade</taxon>
        <taxon>Hologalegina</taxon>
        <taxon>IRL clade</taxon>
        <taxon>Trifolieae</taxon>
        <taxon>Trifolium</taxon>
    </lineage>
</organism>
<name>A0A392T0U6_9FABA</name>
<accession>A0A392T0U6</accession>
<feature type="non-terminal residue" evidence="1">
    <location>
        <position position="1"/>
    </location>
</feature>
<keyword evidence="2" id="KW-1185">Reference proteome</keyword>
<dbReference type="Proteomes" id="UP000265520">
    <property type="component" value="Unassembled WGS sequence"/>
</dbReference>
<evidence type="ECO:0000313" key="1">
    <source>
        <dbReference type="EMBL" id="MCI54114.1"/>
    </source>
</evidence>
<dbReference type="AlphaFoldDB" id="A0A392T0U6"/>